<dbReference type="Gene3D" id="2.60.120.200">
    <property type="match status" value="1"/>
</dbReference>
<dbReference type="Proteomes" id="UP000092460">
    <property type="component" value="Unassembled WGS sequence"/>
</dbReference>
<proteinExistence type="predicted"/>
<dbReference type="VEuPathDB" id="VectorBase:GPPI045133"/>
<dbReference type="GO" id="GO:0016020">
    <property type="term" value="C:membrane"/>
    <property type="evidence" value="ECO:0007669"/>
    <property type="project" value="InterPro"/>
</dbReference>
<dbReference type="SUPFAM" id="SSF49899">
    <property type="entry name" value="Concanavalin A-like lectins/glucanases"/>
    <property type="match status" value="1"/>
</dbReference>
<evidence type="ECO:0000313" key="3">
    <source>
        <dbReference type="Proteomes" id="UP000092460"/>
    </source>
</evidence>
<name>A0A1B0BZI1_9MUSC</name>
<feature type="domain" description="L-type lectin-like" evidence="1">
    <location>
        <begin position="1"/>
        <end position="68"/>
    </location>
</feature>
<dbReference type="EMBL" id="JXJN01023162">
    <property type="status" value="NOT_ANNOTATED_CDS"/>
    <property type="molecule type" value="Genomic_DNA"/>
</dbReference>
<protein>
    <recommendedName>
        <fullName evidence="1">L-type lectin-like domain-containing protein</fullName>
    </recommendedName>
</protein>
<dbReference type="PROSITE" id="PS51328">
    <property type="entry name" value="L_LECTIN_LIKE"/>
    <property type="match status" value="1"/>
</dbReference>
<dbReference type="InterPro" id="IPR013320">
    <property type="entry name" value="ConA-like_dom_sf"/>
</dbReference>
<dbReference type="EnsemblMetazoa" id="GPPI045133-RA">
    <property type="protein sequence ID" value="GPPI045133-PA"/>
    <property type="gene ID" value="GPPI045133"/>
</dbReference>
<sequence>MQWLTTPLEAMIATSGTNTQLAGCEVRFLNYNFDTHIKLPTGYFFGLSATADDLSDNHDIFSFKFYDLESNVTI</sequence>
<reference evidence="3" key="1">
    <citation type="submission" date="2015-01" db="EMBL/GenBank/DDBJ databases">
        <authorList>
            <person name="Aksoy S."/>
            <person name="Warren W."/>
            <person name="Wilson R.K."/>
        </authorList>
    </citation>
    <scope>NUCLEOTIDE SEQUENCE [LARGE SCALE GENOMIC DNA]</scope>
    <source>
        <strain evidence="3">IAEA</strain>
    </source>
</reference>
<reference evidence="2" key="2">
    <citation type="submission" date="2020-05" db="UniProtKB">
        <authorList>
            <consortium name="EnsemblMetazoa"/>
        </authorList>
    </citation>
    <scope>IDENTIFICATION</scope>
    <source>
        <strain evidence="2">IAEA</strain>
    </source>
</reference>
<dbReference type="STRING" id="67801.A0A1B0BZI1"/>
<dbReference type="InterPro" id="IPR005052">
    <property type="entry name" value="Lectin_leg"/>
</dbReference>
<evidence type="ECO:0000313" key="2">
    <source>
        <dbReference type="EnsemblMetazoa" id="GPPI045133-PA"/>
    </source>
</evidence>
<keyword evidence="3" id="KW-1185">Reference proteome</keyword>
<accession>A0A1B0BZI1</accession>
<evidence type="ECO:0000259" key="1">
    <source>
        <dbReference type="PROSITE" id="PS51328"/>
    </source>
</evidence>
<organism evidence="2 3">
    <name type="scientific">Glossina palpalis gambiensis</name>
    <dbReference type="NCBI Taxonomy" id="67801"/>
    <lineage>
        <taxon>Eukaryota</taxon>
        <taxon>Metazoa</taxon>
        <taxon>Ecdysozoa</taxon>
        <taxon>Arthropoda</taxon>
        <taxon>Hexapoda</taxon>
        <taxon>Insecta</taxon>
        <taxon>Pterygota</taxon>
        <taxon>Neoptera</taxon>
        <taxon>Endopterygota</taxon>
        <taxon>Diptera</taxon>
        <taxon>Brachycera</taxon>
        <taxon>Muscomorpha</taxon>
        <taxon>Hippoboscoidea</taxon>
        <taxon>Glossinidae</taxon>
        <taxon>Glossina</taxon>
    </lineage>
</organism>
<dbReference type="EMBL" id="JXJN01023163">
    <property type="status" value="NOT_ANNOTATED_CDS"/>
    <property type="molecule type" value="Genomic_DNA"/>
</dbReference>
<dbReference type="AlphaFoldDB" id="A0A1B0BZI1"/>
<dbReference type="Pfam" id="PF03388">
    <property type="entry name" value="Lectin_leg-like"/>
    <property type="match status" value="1"/>
</dbReference>